<feature type="region of interest" description="Disordered" evidence="1">
    <location>
        <begin position="1"/>
        <end position="60"/>
    </location>
</feature>
<dbReference type="AlphaFoldDB" id="A0A0Q3N050"/>
<dbReference type="STRING" id="4555.A0A0Q3N050"/>
<dbReference type="EMBL" id="AGNK02005491">
    <property type="status" value="NOT_ANNOTATED_CDS"/>
    <property type="molecule type" value="Genomic_DNA"/>
</dbReference>
<reference evidence="2" key="2">
    <citation type="submission" date="2018-08" db="UniProtKB">
        <authorList>
            <consortium name="EnsemblPlants"/>
        </authorList>
    </citation>
    <scope>IDENTIFICATION</scope>
    <source>
        <strain evidence="2">Yugu1</strain>
    </source>
</reference>
<dbReference type="InParanoid" id="A0A0Q3N050"/>
<sequence>MSEVNPTPATEDPPPLVNGEFAASDKNNNAEKFGPEESREVAVTSNNADEVKNGCENGTEGAADEVANIVEADDSNGDVKMIDTQHEVNTEGADVKMVDTQHEANTEAEDVKMVDTQHEANIEAKDVKMDGTQDVKMVHTQHEANIEAEEDACQDKEGKNGDNQHDKATEGE</sequence>
<name>A0A0Q3N050_SETIT</name>
<dbReference type="Gramene" id="KQK88159">
    <property type="protein sequence ID" value="KQK88159"/>
    <property type="gene ID" value="SETIT_0398012mg"/>
</dbReference>
<feature type="region of interest" description="Disordered" evidence="1">
    <location>
        <begin position="140"/>
        <end position="172"/>
    </location>
</feature>
<feature type="compositionally biased region" description="Basic and acidic residues" evidence="1">
    <location>
        <begin position="153"/>
        <end position="172"/>
    </location>
</feature>
<dbReference type="ExpressionAtlas" id="A0A0Q3N050">
    <property type="expression patterns" value="baseline"/>
</dbReference>
<keyword evidence="3" id="KW-1185">Reference proteome</keyword>
<dbReference type="Proteomes" id="UP000004995">
    <property type="component" value="Unassembled WGS sequence"/>
</dbReference>
<dbReference type="EnsemblPlants" id="KQK88159">
    <property type="protein sequence ID" value="KQK88159"/>
    <property type="gene ID" value="SETIT_0398012mg"/>
</dbReference>
<proteinExistence type="predicted"/>
<protein>
    <submittedName>
        <fullName evidence="2">Uncharacterized protein</fullName>
    </submittedName>
</protein>
<evidence type="ECO:0000256" key="1">
    <source>
        <dbReference type="SAM" id="MobiDB-lite"/>
    </source>
</evidence>
<accession>A0A0Q3N050</accession>
<evidence type="ECO:0000313" key="2">
    <source>
        <dbReference type="EnsemblPlants" id="KQK88159"/>
    </source>
</evidence>
<organism evidence="2 3">
    <name type="scientific">Setaria italica</name>
    <name type="common">Foxtail millet</name>
    <name type="synonym">Panicum italicum</name>
    <dbReference type="NCBI Taxonomy" id="4555"/>
    <lineage>
        <taxon>Eukaryota</taxon>
        <taxon>Viridiplantae</taxon>
        <taxon>Streptophyta</taxon>
        <taxon>Embryophyta</taxon>
        <taxon>Tracheophyta</taxon>
        <taxon>Spermatophyta</taxon>
        <taxon>Magnoliopsida</taxon>
        <taxon>Liliopsida</taxon>
        <taxon>Poales</taxon>
        <taxon>Poaceae</taxon>
        <taxon>PACMAD clade</taxon>
        <taxon>Panicoideae</taxon>
        <taxon>Panicodae</taxon>
        <taxon>Paniceae</taxon>
        <taxon>Cenchrinae</taxon>
        <taxon>Setaria</taxon>
    </lineage>
</organism>
<reference evidence="3" key="1">
    <citation type="journal article" date="2012" name="Nat. Biotechnol.">
        <title>Reference genome sequence of the model plant Setaria.</title>
        <authorList>
            <person name="Bennetzen J.L."/>
            <person name="Schmutz J."/>
            <person name="Wang H."/>
            <person name="Percifield R."/>
            <person name="Hawkins J."/>
            <person name="Pontaroli A.C."/>
            <person name="Estep M."/>
            <person name="Feng L."/>
            <person name="Vaughn J.N."/>
            <person name="Grimwood J."/>
            <person name="Jenkins J."/>
            <person name="Barry K."/>
            <person name="Lindquist E."/>
            <person name="Hellsten U."/>
            <person name="Deshpande S."/>
            <person name="Wang X."/>
            <person name="Wu X."/>
            <person name="Mitros T."/>
            <person name="Triplett J."/>
            <person name="Yang X."/>
            <person name="Ye C.Y."/>
            <person name="Mauro-Herrera M."/>
            <person name="Wang L."/>
            <person name="Li P."/>
            <person name="Sharma M."/>
            <person name="Sharma R."/>
            <person name="Ronald P.C."/>
            <person name="Panaud O."/>
            <person name="Kellogg E.A."/>
            <person name="Brutnell T.P."/>
            <person name="Doust A.N."/>
            <person name="Tuskan G.A."/>
            <person name="Rokhsar D."/>
            <person name="Devos K.M."/>
        </authorList>
    </citation>
    <scope>NUCLEOTIDE SEQUENCE [LARGE SCALE GENOMIC DNA]</scope>
    <source>
        <strain evidence="3">cv. Yugu1</strain>
    </source>
</reference>
<evidence type="ECO:0000313" key="3">
    <source>
        <dbReference type="Proteomes" id="UP000004995"/>
    </source>
</evidence>